<keyword evidence="2" id="KW-0472">Membrane</keyword>
<accession>A0A8I2YLB8</accession>
<feature type="transmembrane region" description="Helical" evidence="2">
    <location>
        <begin position="68"/>
        <end position="90"/>
    </location>
</feature>
<feature type="transmembrane region" description="Helical" evidence="2">
    <location>
        <begin position="139"/>
        <end position="156"/>
    </location>
</feature>
<feature type="transmembrane region" description="Helical" evidence="2">
    <location>
        <begin position="110"/>
        <end position="127"/>
    </location>
</feature>
<dbReference type="Proteomes" id="UP000683000">
    <property type="component" value="Unassembled WGS sequence"/>
</dbReference>
<evidence type="ECO:0000313" key="3">
    <source>
        <dbReference type="EMBL" id="KAG6373857.1"/>
    </source>
</evidence>
<reference evidence="3" key="1">
    <citation type="submission" date="2021-03" db="EMBL/GenBank/DDBJ databases">
        <title>Evolutionary innovations through gain and loss of genes in the ectomycorrhizal Boletales.</title>
        <authorList>
            <person name="Wu G."/>
            <person name="Miyauchi S."/>
            <person name="Morin E."/>
            <person name="Yang Z.-L."/>
            <person name="Xu J."/>
            <person name="Martin F.M."/>
        </authorList>
    </citation>
    <scope>NUCLEOTIDE SEQUENCE</scope>
    <source>
        <strain evidence="3">BR01</strain>
    </source>
</reference>
<keyword evidence="4" id="KW-1185">Reference proteome</keyword>
<protein>
    <submittedName>
        <fullName evidence="3">Uncharacterized protein</fullName>
    </submittedName>
</protein>
<name>A0A8I2YLB8_9AGAM</name>
<evidence type="ECO:0000256" key="2">
    <source>
        <dbReference type="SAM" id="Phobius"/>
    </source>
</evidence>
<feature type="compositionally biased region" description="Polar residues" evidence="1">
    <location>
        <begin position="23"/>
        <end position="39"/>
    </location>
</feature>
<comment type="caution">
    <text evidence="3">The sequence shown here is derived from an EMBL/GenBank/DDBJ whole genome shotgun (WGS) entry which is preliminary data.</text>
</comment>
<feature type="region of interest" description="Disordered" evidence="1">
    <location>
        <begin position="22"/>
        <end position="43"/>
    </location>
</feature>
<dbReference type="OrthoDB" id="10534500at2759"/>
<sequence length="160" mass="17013">MSSNSHLVVNIAEARSIVAGTKANPSDQPYTAGGTTETTNESRHGQPINLVFVVRMVETGRFFDPSGFLTYLGIVLVFSAAALVVSILFADPSPLGVPVKLFACLVGRNGIHVVHLGWYVVQIVIKTTNLKSSSALRGMLANGMVIAIFAVVQSIVDIPF</sequence>
<keyword evidence="2" id="KW-0812">Transmembrane</keyword>
<dbReference type="EMBL" id="JAGFBS010000020">
    <property type="protein sequence ID" value="KAG6373857.1"/>
    <property type="molecule type" value="Genomic_DNA"/>
</dbReference>
<dbReference type="AlphaFoldDB" id="A0A8I2YLB8"/>
<organism evidence="3 4">
    <name type="scientific">Boletus reticuloceps</name>
    <dbReference type="NCBI Taxonomy" id="495285"/>
    <lineage>
        <taxon>Eukaryota</taxon>
        <taxon>Fungi</taxon>
        <taxon>Dikarya</taxon>
        <taxon>Basidiomycota</taxon>
        <taxon>Agaricomycotina</taxon>
        <taxon>Agaricomycetes</taxon>
        <taxon>Agaricomycetidae</taxon>
        <taxon>Boletales</taxon>
        <taxon>Boletineae</taxon>
        <taxon>Boletaceae</taxon>
        <taxon>Boletoideae</taxon>
        <taxon>Boletus</taxon>
    </lineage>
</organism>
<evidence type="ECO:0000256" key="1">
    <source>
        <dbReference type="SAM" id="MobiDB-lite"/>
    </source>
</evidence>
<gene>
    <name evidence="3" type="ORF">JVT61DRAFT_6009</name>
</gene>
<proteinExistence type="predicted"/>
<keyword evidence="2" id="KW-1133">Transmembrane helix</keyword>
<evidence type="ECO:0000313" key="4">
    <source>
        <dbReference type="Proteomes" id="UP000683000"/>
    </source>
</evidence>